<keyword evidence="2" id="KW-1185">Reference proteome</keyword>
<dbReference type="AlphaFoldDB" id="A0A0D6P9Q9"/>
<sequence length="153" mass="17399">MQASPPRRSVDLSAYPQLVVIMLGMRVTRWRGVRTLLGVGPQLNAARDAQPDGLLAEEQMLYSLRHVGFRQYWRDLDSLERFTRSEPHRTWWARFVRDAGGTGIWHETYRMAGGMEAIYLDMPAIGFARFAPERTPKGPFASARQRLAVPTPG</sequence>
<dbReference type="InterPro" id="IPR025444">
    <property type="entry name" value="Monooxy_af470"/>
</dbReference>
<name>A0A0D6P9Q9_9PROT</name>
<evidence type="ECO:0000313" key="1">
    <source>
        <dbReference type="EMBL" id="GAN78096.1"/>
    </source>
</evidence>
<dbReference type="RefSeq" id="WP_241771209.1">
    <property type="nucleotide sequence ID" value="NZ_BANB01000618.1"/>
</dbReference>
<gene>
    <name evidence="1" type="ORF">Asru_0618_02</name>
</gene>
<dbReference type="EMBL" id="BANB01000618">
    <property type="protein sequence ID" value="GAN78096.1"/>
    <property type="molecule type" value="Genomic_DNA"/>
</dbReference>
<evidence type="ECO:0000313" key="2">
    <source>
        <dbReference type="Proteomes" id="UP000032680"/>
    </source>
</evidence>
<evidence type="ECO:0008006" key="3">
    <source>
        <dbReference type="Google" id="ProtNLM"/>
    </source>
</evidence>
<proteinExistence type="predicted"/>
<comment type="caution">
    <text evidence="1">The sequence shown here is derived from an EMBL/GenBank/DDBJ whole genome shotgun (WGS) entry which is preliminary data.</text>
</comment>
<reference evidence="1 2" key="1">
    <citation type="submission" date="2012-11" db="EMBL/GenBank/DDBJ databases">
        <title>Whole genome sequence of Acidisphaera rubrifaciens HS-AP3.</title>
        <authorList>
            <person name="Azuma Y."/>
            <person name="Higashiura N."/>
            <person name="Hirakawa H."/>
            <person name="Matsushita K."/>
        </authorList>
    </citation>
    <scope>NUCLEOTIDE SEQUENCE [LARGE SCALE GENOMIC DNA]</scope>
    <source>
        <strain evidence="1 2">HS-AP3</strain>
    </source>
</reference>
<protein>
    <recommendedName>
        <fullName evidence="3">DUF4188 domain-containing protein</fullName>
    </recommendedName>
</protein>
<dbReference type="Proteomes" id="UP000032680">
    <property type="component" value="Unassembled WGS sequence"/>
</dbReference>
<dbReference type="Pfam" id="PF13826">
    <property type="entry name" value="Monooxy_af470-like"/>
    <property type="match status" value="1"/>
</dbReference>
<accession>A0A0D6P9Q9</accession>
<organism evidence="1 2">
    <name type="scientific">Acidisphaera rubrifaciens HS-AP3</name>
    <dbReference type="NCBI Taxonomy" id="1231350"/>
    <lineage>
        <taxon>Bacteria</taxon>
        <taxon>Pseudomonadati</taxon>
        <taxon>Pseudomonadota</taxon>
        <taxon>Alphaproteobacteria</taxon>
        <taxon>Acetobacterales</taxon>
        <taxon>Acetobacteraceae</taxon>
        <taxon>Acidisphaera</taxon>
    </lineage>
</organism>